<dbReference type="InterPro" id="IPR013785">
    <property type="entry name" value="Aldolase_TIM"/>
</dbReference>
<evidence type="ECO:0000256" key="4">
    <source>
        <dbReference type="ARBA" id="ARBA00011823"/>
    </source>
</evidence>
<dbReference type="NCBIfam" id="NF001381">
    <property type="entry name" value="PRK00279.1-3"/>
    <property type="match status" value="1"/>
</dbReference>
<dbReference type="GO" id="GO:0008270">
    <property type="term" value="F:zinc ion binding"/>
    <property type="evidence" value="ECO:0007669"/>
    <property type="project" value="TreeGrafter"/>
</dbReference>
<comment type="similarity">
    <text evidence="17">Belongs to the adenylate kinase family. AK2 subfamily.</text>
</comment>
<comment type="subunit">
    <text evidence="17">Monomer.</text>
</comment>
<evidence type="ECO:0000256" key="1">
    <source>
        <dbReference type="ARBA" id="ARBA00001947"/>
    </source>
</evidence>
<evidence type="ECO:0000256" key="6">
    <source>
        <dbReference type="ARBA" id="ARBA00022723"/>
    </source>
</evidence>
<dbReference type="GO" id="GO:0046034">
    <property type="term" value="P:ATP metabolic process"/>
    <property type="evidence" value="ECO:0007669"/>
    <property type="project" value="UniProtKB-UniRule"/>
</dbReference>
<keyword evidence="10 17" id="KW-0067">ATP-binding</keyword>
<dbReference type="EMBL" id="QEAM01000354">
    <property type="protein sequence ID" value="TPX40893.1"/>
    <property type="molecule type" value="Genomic_DNA"/>
</dbReference>
<keyword evidence="6" id="KW-0479">Metal-binding</keyword>
<dbReference type="NCBIfam" id="NF001380">
    <property type="entry name" value="PRK00279.1-2"/>
    <property type="match status" value="1"/>
</dbReference>
<dbReference type="FunFam" id="3.40.50.300:FF:000106">
    <property type="entry name" value="Adenylate kinase mitochondrial"/>
    <property type="match status" value="1"/>
</dbReference>
<sequence length="623" mass="69051">MPNGRHHKLTVSSPDPIDRQLKSLLHSGYHHSTLRTWQSNEGKTVTKNFLVFPIFVTDIPNSKEEISSLPGQYRYGVDVLKNEFEPLVKKGLRTVLIFGVPVQKPKDARGTLADDPEGPVIQAVKLFREEFPELLIICDVCLCEFTSHGHCGVLNDDGSINNPASIKRLAEVSLAYAKAGCHVIAPSDMMDGRIRAIKETLLENGLAHRVSVMSYAAKFASCLYGPFRDAAGSVPSFGDRRCYQLPPGARGLARRALVRDAGEGADMIIVKPASLYLDIVRDAHELLPDLPLAIYQVSGEYAMLWWSAHHKVFDLRTAVMESLNAATRAGANILVTYYTPWLLDWLSDYPLISIDVKRDIGRGKMHFMTLQINADKPTNTDFTNDCQRIRPESMALGQATPPSRPESLRMIIMGPPGAGKGTQAPRIKQKYNICHLATGDMLRAATAAGTEIGKEAKKIMDAGGLVTDEIVVNLIKDNLDHNVECKNGFILDGFPRTVVQAEKLDQMLEAKKQKIDHAVELQIDDALLVSRVTGRLLHLASGRTYHKEFSPPKVEGKDDVTGEPLVQRSDDNAEALVKRLDSYHKQTQPVVDYYRGKGVWHGVDASQKPETVWQRLQAVLSNK</sequence>
<comment type="cofactor">
    <cofactor evidence="1">
        <name>Zn(2+)</name>
        <dbReference type="ChEBI" id="CHEBI:29105"/>
    </cofactor>
</comment>
<feature type="binding site" evidence="17">
    <location>
        <begin position="417"/>
        <end position="422"/>
    </location>
    <ligand>
        <name>ATP</name>
        <dbReference type="ChEBI" id="CHEBI:30616"/>
    </ligand>
</feature>
<dbReference type="HAMAP" id="MF_00235">
    <property type="entry name" value="Adenylate_kinase_Adk"/>
    <property type="match status" value="1"/>
</dbReference>
<keyword evidence="13 18" id="KW-0456">Lyase</keyword>
<feature type="binding site" evidence="17">
    <location>
        <begin position="544"/>
        <end position="545"/>
    </location>
    <ligand>
        <name>ATP</name>
        <dbReference type="ChEBI" id="CHEBI:30616"/>
    </ligand>
</feature>
<dbReference type="HAMAP" id="MF_03168">
    <property type="entry name" value="Adenylate_kinase_AK2"/>
    <property type="match status" value="1"/>
</dbReference>
<evidence type="ECO:0000256" key="15">
    <source>
        <dbReference type="ARBA" id="ARBA00025628"/>
    </source>
</evidence>
<feature type="binding site" evidence="17">
    <location>
        <position position="535"/>
    </location>
    <ligand>
        <name>ATP</name>
        <dbReference type="ChEBI" id="CHEBI:30616"/>
    </ligand>
</feature>
<evidence type="ECO:0000313" key="22">
    <source>
        <dbReference type="Proteomes" id="UP000320475"/>
    </source>
</evidence>
<dbReference type="CDD" id="cd01428">
    <property type="entry name" value="ADK"/>
    <property type="match status" value="1"/>
</dbReference>
<evidence type="ECO:0000256" key="3">
    <source>
        <dbReference type="ARBA" id="ARBA00008055"/>
    </source>
</evidence>
<dbReference type="Proteomes" id="UP000320475">
    <property type="component" value="Unassembled WGS sequence"/>
</dbReference>
<evidence type="ECO:0000256" key="11">
    <source>
        <dbReference type="ARBA" id="ARBA00023128"/>
    </source>
</evidence>
<dbReference type="VEuPathDB" id="FungiDB:SeMB42_g07269"/>
<dbReference type="GO" id="GO:0046033">
    <property type="term" value="P:AMP metabolic process"/>
    <property type="evidence" value="ECO:0007669"/>
    <property type="project" value="UniProtKB-UniRule"/>
</dbReference>
<dbReference type="PRINTS" id="PR00144">
    <property type="entry name" value="DALDHYDRTASE"/>
</dbReference>
<feature type="binding site" evidence="17">
    <location>
        <position position="438"/>
    </location>
    <ligand>
        <name>AMP</name>
        <dbReference type="ChEBI" id="CHEBI:456215"/>
    </ligand>
</feature>
<evidence type="ECO:0000256" key="5">
    <source>
        <dbReference type="ARBA" id="ARBA00022679"/>
    </source>
</evidence>
<evidence type="ECO:0000256" key="2">
    <source>
        <dbReference type="ARBA" id="ARBA00004694"/>
    </source>
</evidence>
<dbReference type="OrthoDB" id="1530at2759"/>
<keyword evidence="7 17" id="KW-0547">Nucleotide-binding</keyword>
<evidence type="ECO:0000256" key="10">
    <source>
        <dbReference type="ARBA" id="ARBA00022840"/>
    </source>
</evidence>
<evidence type="ECO:0000313" key="21">
    <source>
        <dbReference type="EMBL" id="TPX40893.1"/>
    </source>
</evidence>
<feature type="binding site" evidence="17">
    <location>
        <position position="579"/>
    </location>
    <ligand>
        <name>AMP</name>
        <dbReference type="ChEBI" id="CHEBI:456215"/>
    </ligand>
</feature>
<dbReference type="SUPFAM" id="SSF52540">
    <property type="entry name" value="P-loop containing nucleoside triphosphate hydrolases"/>
    <property type="match status" value="1"/>
</dbReference>
<dbReference type="NCBIfam" id="TIGR01351">
    <property type="entry name" value="adk"/>
    <property type="match status" value="1"/>
</dbReference>
<name>A0A507CP44_9FUNG</name>
<evidence type="ECO:0000256" key="7">
    <source>
        <dbReference type="ARBA" id="ARBA00022741"/>
    </source>
</evidence>
<dbReference type="InterPro" id="IPR007862">
    <property type="entry name" value="Adenylate_kinase_lid-dom"/>
</dbReference>
<organism evidence="21 22">
    <name type="scientific">Synchytrium endobioticum</name>
    <dbReference type="NCBI Taxonomy" id="286115"/>
    <lineage>
        <taxon>Eukaryota</taxon>
        <taxon>Fungi</taxon>
        <taxon>Fungi incertae sedis</taxon>
        <taxon>Chytridiomycota</taxon>
        <taxon>Chytridiomycota incertae sedis</taxon>
        <taxon>Chytridiomycetes</taxon>
        <taxon>Synchytriales</taxon>
        <taxon>Synchytriaceae</taxon>
        <taxon>Synchytrium</taxon>
    </lineage>
</organism>
<keyword evidence="17" id="KW-0963">Cytoplasm</keyword>
<protein>
    <recommendedName>
        <fullName evidence="17">Adenylate kinase</fullName>
        <ecNumber evidence="17">2.7.4.3</ecNumber>
    </recommendedName>
    <alternativeName>
        <fullName evidence="17">ATP-AMP transphosphorylase</fullName>
    </alternativeName>
    <alternativeName>
        <fullName evidence="17">ATP:AMP phosphotransferase</fullName>
    </alternativeName>
    <alternativeName>
        <fullName evidence="17">Adenylate kinase cytosolic and mitochondrial</fullName>
    </alternativeName>
    <alternativeName>
        <fullName evidence="17">Adenylate monophosphate kinase</fullName>
    </alternativeName>
</protein>
<dbReference type="InterPro" id="IPR000850">
    <property type="entry name" value="Adenylat/UMP-CMP_kin"/>
</dbReference>
<keyword evidence="12" id="KW-0350">Heme biosynthesis</keyword>
<evidence type="ECO:0000256" key="12">
    <source>
        <dbReference type="ARBA" id="ARBA00023133"/>
    </source>
</evidence>
<keyword evidence="8 17" id="KW-0418">Kinase</keyword>
<gene>
    <name evidence="17" type="primary">ADK1</name>
    <name evidence="21" type="ORF">SeLEV6574_g06358</name>
</gene>
<feature type="binding site" evidence="17">
    <location>
        <begin position="464"/>
        <end position="466"/>
    </location>
    <ligand>
        <name>AMP</name>
        <dbReference type="ChEBI" id="CHEBI:456215"/>
    </ligand>
</feature>
<feature type="binding site" evidence="17">
    <location>
        <position position="568"/>
    </location>
    <ligand>
        <name>AMP</name>
        <dbReference type="ChEBI" id="CHEBI:456215"/>
    </ligand>
</feature>
<comment type="function">
    <text evidence="15">Catalyzes an early step in the biosynthesis of tetrapyrroles. Binds two molecules of 5-aminolevulinate per subunit, each at a distinct site, and catalyzes their condensation to form porphobilinogen.</text>
</comment>
<dbReference type="SUPFAM" id="SSF51569">
    <property type="entry name" value="Aldolase"/>
    <property type="match status" value="1"/>
</dbReference>
<keyword evidence="5 17" id="KW-0808">Transferase</keyword>
<evidence type="ECO:0000256" key="19">
    <source>
        <dbReference type="RuleBase" id="RU004161"/>
    </source>
</evidence>
<evidence type="ECO:0000256" key="13">
    <source>
        <dbReference type="ARBA" id="ARBA00023239"/>
    </source>
</evidence>
<evidence type="ECO:0000256" key="14">
    <source>
        <dbReference type="ARBA" id="ARBA00023244"/>
    </source>
</evidence>
<dbReference type="AlphaFoldDB" id="A0A507CP44"/>
<feature type="region of interest" description="NMPbind" evidence="17">
    <location>
        <begin position="437"/>
        <end position="466"/>
    </location>
</feature>
<feature type="binding site" evidence="17">
    <location>
        <position position="500"/>
    </location>
    <ligand>
        <name>AMP</name>
        <dbReference type="ChEBI" id="CHEBI:456215"/>
    </ligand>
</feature>
<keyword evidence="14 18" id="KW-0627">Porphyrin biosynthesis</keyword>
<dbReference type="EC" id="2.7.4.3" evidence="17"/>
<dbReference type="NCBIfam" id="NF006762">
    <property type="entry name" value="PRK09283.1"/>
    <property type="match status" value="1"/>
</dbReference>
<keyword evidence="9" id="KW-0862">Zinc</keyword>
<feature type="region of interest" description="LID" evidence="17">
    <location>
        <begin position="534"/>
        <end position="571"/>
    </location>
</feature>
<dbReference type="Pfam" id="PF05191">
    <property type="entry name" value="ADK_lid"/>
    <property type="match status" value="1"/>
</dbReference>
<dbReference type="GO" id="GO:0005524">
    <property type="term" value="F:ATP binding"/>
    <property type="evidence" value="ECO:0007669"/>
    <property type="project" value="UniProtKB-KW"/>
</dbReference>
<evidence type="ECO:0000256" key="9">
    <source>
        <dbReference type="ARBA" id="ARBA00022833"/>
    </source>
</evidence>
<evidence type="ECO:0000256" key="18">
    <source>
        <dbReference type="RuleBase" id="RU000515"/>
    </source>
</evidence>
<evidence type="ECO:0000256" key="16">
    <source>
        <dbReference type="ARBA" id="ARBA00047651"/>
    </source>
</evidence>
<comment type="catalytic activity">
    <reaction evidence="16 18">
        <text>2 5-aminolevulinate = porphobilinogen + 2 H2O + H(+)</text>
        <dbReference type="Rhea" id="RHEA:24064"/>
        <dbReference type="ChEBI" id="CHEBI:15377"/>
        <dbReference type="ChEBI" id="CHEBI:15378"/>
        <dbReference type="ChEBI" id="CHEBI:58126"/>
        <dbReference type="ChEBI" id="CHEBI:356416"/>
        <dbReference type="EC" id="4.2.1.24"/>
    </reaction>
</comment>
<comment type="caution">
    <text evidence="21">The sequence shown here is derived from an EMBL/GenBank/DDBJ whole genome shotgun (WGS) entry which is preliminary data.</text>
</comment>
<dbReference type="GO" id="GO:0005758">
    <property type="term" value="C:mitochondrial intermembrane space"/>
    <property type="evidence" value="ECO:0007669"/>
    <property type="project" value="UniProtKB-SubCell"/>
</dbReference>
<comment type="function">
    <text evidence="17">Catalyzes the reversible transfer of the terminal phosphate group between ATP and AMP. Plays an important role in cellular energy homeostasis and in adenine nucleotide metabolism. Adenylate kinase activity is critical for regulation of the phosphate utilization and the AMP de novo biosynthesis pathways.</text>
</comment>
<feature type="domain" description="Adenylate kinase active site lid" evidence="20">
    <location>
        <begin position="535"/>
        <end position="570"/>
    </location>
</feature>
<comment type="similarity">
    <text evidence="3 19">Belongs to the ALAD family.</text>
</comment>
<keyword evidence="11 17" id="KW-0496">Mitochondrion</keyword>
<dbReference type="Gene3D" id="3.40.50.300">
    <property type="entry name" value="P-loop containing nucleotide triphosphate hydrolases"/>
    <property type="match status" value="1"/>
</dbReference>
<dbReference type="InterPro" id="IPR033690">
    <property type="entry name" value="Adenylat_kinase_CS"/>
</dbReference>
<dbReference type="GO" id="GO:0004655">
    <property type="term" value="F:porphobilinogen synthase activity"/>
    <property type="evidence" value="ECO:0007669"/>
    <property type="project" value="UniProtKB-EC"/>
</dbReference>
<dbReference type="InterPro" id="IPR001731">
    <property type="entry name" value="ALAD"/>
</dbReference>
<dbReference type="GO" id="GO:0004017">
    <property type="term" value="F:AMP kinase activity"/>
    <property type="evidence" value="ECO:0007669"/>
    <property type="project" value="UniProtKB-UniRule"/>
</dbReference>
<dbReference type="PROSITE" id="PS00169">
    <property type="entry name" value="D_ALA_DEHYDRATASE"/>
    <property type="match status" value="1"/>
</dbReference>
<comment type="domain">
    <text evidence="17">Consists of three domains, a large central CORE domain and two small peripheral domains, NMPbind and LID, which undergo movements during catalysis. The LID domain closes over the site of phosphoryl transfer upon ATP binding. Assembling and dissambling the active center during each catalytic cycle provides an effective means to prevent ATP hydrolysis.</text>
</comment>
<comment type="pathway">
    <text evidence="2">Porphyrin-containing compound metabolism; protoporphyrin-IX biosynthesis; coproporphyrinogen-III from 5-aminolevulinate: step 1/4.</text>
</comment>
<reference evidence="21 22" key="1">
    <citation type="journal article" date="2019" name="Sci. Rep.">
        <title>Comparative genomics of chytrid fungi reveal insights into the obligate biotrophic and pathogenic lifestyle of Synchytrium endobioticum.</title>
        <authorList>
            <person name="van de Vossenberg B.T.L.H."/>
            <person name="Warris S."/>
            <person name="Nguyen H.D.T."/>
            <person name="van Gent-Pelzer M.P.E."/>
            <person name="Joly D.L."/>
            <person name="van de Geest H.C."/>
            <person name="Bonants P.J.M."/>
            <person name="Smith D.S."/>
            <person name="Levesque C.A."/>
            <person name="van der Lee T.A.J."/>
        </authorList>
    </citation>
    <scope>NUCLEOTIDE SEQUENCE [LARGE SCALE GENOMIC DNA]</scope>
    <source>
        <strain evidence="21 22">LEV6574</strain>
    </source>
</reference>
<dbReference type="UniPathway" id="UPA00251">
    <property type="reaction ID" value="UER00318"/>
</dbReference>
<dbReference type="GO" id="GO:0006782">
    <property type="term" value="P:protoporphyrinogen IX biosynthetic process"/>
    <property type="evidence" value="ECO:0007669"/>
    <property type="project" value="UniProtKB-UniPathway"/>
</dbReference>
<dbReference type="SMART" id="SM01004">
    <property type="entry name" value="ALAD"/>
    <property type="match status" value="1"/>
</dbReference>
<accession>A0A507CP44</accession>
<dbReference type="NCBIfam" id="NF011100">
    <property type="entry name" value="PRK14527.1"/>
    <property type="match status" value="1"/>
</dbReference>
<dbReference type="InterPro" id="IPR027417">
    <property type="entry name" value="P-loop_NTPase"/>
</dbReference>
<evidence type="ECO:0000256" key="17">
    <source>
        <dbReference type="HAMAP-Rule" id="MF_03168"/>
    </source>
</evidence>
<dbReference type="Pfam" id="PF00406">
    <property type="entry name" value="ADK"/>
    <property type="match status" value="1"/>
</dbReference>
<proteinExistence type="inferred from homology"/>
<dbReference type="GO" id="GO:0006172">
    <property type="term" value="P:ADP biosynthetic process"/>
    <property type="evidence" value="ECO:0007669"/>
    <property type="project" value="UniProtKB-UniRule"/>
</dbReference>
<feature type="binding site" evidence="17">
    <location>
        <position position="607"/>
    </location>
    <ligand>
        <name>ATP</name>
        <dbReference type="ChEBI" id="CHEBI:30616"/>
    </ligand>
</feature>
<comment type="subcellular location">
    <subcellularLocation>
        <location evidence="17">Cytoplasm</location>
        <location evidence="17">Cytosol</location>
    </subcellularLocation>
    <subcellularLocation>
        <location evidence="17">Mitochondrion intermembrane space</location>
    </subcellularLocation>
    <text evidence="17">Predominantly mitochondrial.</text>
</comment>
<dbReference type="FunFam" id="3.20.20.70:FF:000048">
    <property type="entry name" value="Delta-aminolevulinic acid dehydratase"/>
    <property type="match status" value="1"/>
</dbReference>
<dbReference type="InterPro" id="IPR006259">
    <property type="entry name" value="Adenyl_kin_sub"/>
</dbReference>
<dbReference type="InterPro" id="IPR030656">
    <property type="entry name" value="ALAD_AS"/>
</dbReference>
<dbReference type="Gene3D" id="3.20.20.70">
    <property type="entry name" value="Aldolase class I"/>
    <property type="match status" value="1"/>
</dbReference>
<feature type="binding site" evidence="17">
    <location>
        <position position="443"/>
    </location>
    <ligand>
        <name>AMP</name>
        <dbReference type="ChEBI" id="CHEBI:456215"/>
    </ligand>
</feature>
<dbReference type="Pfam" id="PF00490">
    <property type="entry name" value="ALAD"/>
    <property type="match status" value="1"/>
</dbReference>
<comment type="subunit">
    <text evidence="4 18">Homooctamer.</text>
</comment>
<feature type="binding site" evidence="17">
    <location>
        <begin position="493"/>
        <end position="496"/>
    </location>
    <ligand>
        <name>AMP</name>
        <dbReference type="ChEBI" id="CHEBI:456215"/>
    </ligand>
</feature>
<dbReference type="PANTHER" id="PTHR11458:SF0">
    <property type="entry name" value="DELTA-AMINOLEVULINIC ACID DEHYDRATASE"/>
    <property type="match status" value="1"/>
</dbReference>
<evidence type="ECO:0000256" key="8">
    <source>
        <dbReference type="ARBA" id="ARBA00022777"/>
    </source>
</evidence>
<dbReference type="PROSITE" id="PS00113">
    <property type="entry name" value="ADENYLATE_KINASE"/>
    <property type="match status" value="1"/>
</dbReference>
<dbReference type="PANTHER" id="PTHR11458">
    <property type="entry name" value="DELTA-AMINOLEVULINIC ACID DEHYDRATASE"/>
    <property type="match status" value="1"/>
</dbReference>
<dbReference type="GO" id="GO:0005829">
    <property type="term" value="C:cytosol"/>
    <property type="evidence" value="ECO:0007669"/>
    <property type="project" value="UniProtKB-SubCell"/>
</dbReference>
<dbReference type="InterPro" id="IPR028587">
    <property type="entry name" value="AK2"/>
</dbReference>
<dbReference type="VEuPathDB" id="FungiDB:SeMB42_g07270"/>
<dbReference type="CDD" id="cd04824">
    <property type="entry name" value="eu_ALAD_PBGS_cysteine_rich"/>
    <property type="match status" value="1"/>
</dbReference>
<comment type="catalytic activity">
    <reaction evidence="17">
        <text>AMP + ATP = 2 ADP</text>
        <dbReference type="Rhea" id="RHEA:12973"/>
        <dbReference type="ChEBI" id="CHEBI:30616"/>
        <dbReference type="ChEBI" id="CHEBI:456215"/>
        <dbReference type="ChEBI" id="CHEBI:456216"/>
        <dbReference type="EC" id="2.7.4.3"/>
    </reaction>
</comment>
<evidence type="ECO:0000259" key="20">
    <source>
        <dbReference type="Pfam" id="PF05191"/>
    </source>
</evidence>